<name>A0ABW3SLG7_9BACT</name>
<dbReference type="Pfam" id="PF00072">
    <property type="entry name" value="Response_reg"/>
    <property type="match status" value="1"/>
</dbReference>
<sequence length="256" mass="29294">MRILIVEDEKLASDRLAKMLLKLDDKADVLATAPSVRKAVEILKLRPQLDLIFMDIQLADGLSFEIFEQVPVEAPVIFTTAYDAYAIKAFKVNSVDYLLKPIDEDELAAALEKFRKLSNHTTATAPQLGALEQAMQLLNRGKSFKSRFVVKVGEHLHMIPVEEVDYFYSFEKATFLQCNSGKRYAIDYTMEQLEQLVDPQHFFRVNRGFLISLKAVKDIVAWSNSRLKLELKHTSPAGEVVVSREKVQLFKEWLDR</sequence>
<proteinExistence type="predicted"/>
<dbReference type="Gene3D" id="3.40.50.2300">
    <property type="match status" value="1"/>
</dbReference>
<dbReference type="InterPro" id="IPR011006">
    <property type="entry name" value="CheY-like_superfamily"/>
</dbReference>
<feature type="domain" description="HTH LytTR-type" evidence="3">
    <location>
        <begin position="148"/>
        <end position="256"/>
    </location>
</feature>
<dbReference type="InterPro" id="IPR007492">
    <property type="entry name" value="LytTR_DNA-bd_dom"/>
</dbReference>
<evidence type="ECO:0000256" key="1">
    <source>
        <dbReference type="PROSITE-ProRule" id="PRU00169"/>
    </source>
</evidence>
<dbReference type="Gene3D" id="2.40.50.1020">
    <property type="entry name" value="LytTr DNA-binding domain"/>
    <property type="match status" value="1"/>
</dbReference>
<comment type="caution">
    <text evidence="4">The sequence shown here is derived from an EMBL/GenBank/DDBJ whole genome shotgun (WGS) entry which is preliminary data.</text>
</comment>
<evidence type="ECO:0000259" key="2">
    <source>
        <dbReference type="PROSITE" id="PS50110"/>
    </source>
</evidence>
<dbReference type="PANTHER" id="PTHR37299">
    <property type="entry name" value="TRANSCRIPTIONAL REGULATOR-RELATED"/>
    <property type="match status" value="1"/>
</dbReference>
<dbReference type="Pfam" id="PF04397">
    <property type="entry name" value="LytTR"/>
    <property type="match status" value="1"/>
</dbReference>
<dbReference type="RefSeq" id="WP_377523230.1">
    <property type="nucleotide sequence ID" value="NZ_JBHTLD010000024.1"/>
</dbReference>
<dbReference type="SUPFAM" id="SSF52172">
    <property type="entry name" value="CheY-like"/>
    <property type="match status" value="1"/>
</dbReference>
<dbReference type="InterPro" id="IPR001789">
    <property type="entry name" value="Sig_transdc_resp-reg_receiver"/>
</dbReference>
<dbReference type="SMART" id="SM00448">
    <property type="entry name" value="REC"/>
    <property type="match status" value="1"/>
</dbReference>
<dbReference type="PANTHER" id="PTHR37299:SF1">
    <property type="entry name" value="STAGE 0 SPORULATION PROTEIN A HOMOLOG"/>
    <property type="match status" value="1"/>
</dbReference>
<accession>A0ABW3SLG7</accession>
<gene>
    <name evidence="4" type="ORF">ACFQ2O_04580</name>
</gene>
<keyword evidence="5" id="KW-1185">Reference proteome</keyword>
<evidence type="ECO:0000313" key="5">
    <source>
        <dbReference type="Proteomes" id="UP001597094"/>
    </source>
</evidence>
<protein>
    <submittedName>
        <fullName evidence="4">LytR/AlgR family response regulator transcription factor</fullName>
    </submittedName>
</protein>
<dbReference type="InterPro" id="IPR046947">
    <property type="entry name" value="LytR-like"/>
</dbReference>
<dbReference type="Proteomes" id="UP001597094">
    <property type="component" value="Unassembled WGS sequence"/>
</dbReference>
<dbReference type="SMART" id="SM00850">
    <property type="entry name" value="LytTR"/>
    <property type="match status" value="1"/>
</dbReference>
<organism evidence="4 5">
    <name type="scientific">Pontibacter rugosus</name>
    <dbReference type="NCBI Taxonomy" id="1745966"/>
    <lineage>
        <taxon>Bacteria</taxon>
        <taxon>Pseudomonadati</taxon>
        <taxon>Bacteroidota</taxon>
        <taxon>Cytophagia</taxon>
        <taxon>Cytophagales</taxon>
        <taxon>Hymenobacteraceae</taxon>
        <taxon>Pontibacter</taxon>
    </lineage>
</organism>
<dbReference type="PROSITE" id="PS50110">
    <property type="entry name" value="RESPONSE_REGULATORY"/>
    <property type="match status" value="1"/>
</dbReference>
<dbReference type="PROSITE" id="PS50930">
    <property type="entry name" value="HTH_LYTTR"/>
    <property type="match status" value="1"/>
</dbReference>
<dbReference type="EMBL" id="JBHTLD010000024">
    <property type="protein sequence ID" value="MFD1185475.1"/>
    <property type="molecule type" value="Genomic_DNA"/>
</dbReference>
<feature type="modified residue" description="4-aspartylphosphate" evidence="1">
    <location>
        <position position="55"/>
    </location>
</feature>
<evidence type="ECO:0000313" key="4">
    <source>
        <dbReference type="EMBL" id="MFD1185475.1"/>
    </source>
</evidence>
<feature type="domain" description="Response regulatory" evidence="2">
    <location>
        <begin position="2"/>
        <end position="115"/>
    </location>
</feature>
<keyword evidence="1" id="KW-0597">Phosphoprotein</keyword>
<evidence type="ECO:0000259" key="3">
    <source>
        <dbReference type="PROSITE" id="PS50930"/>
    </source>
</evidence>
<reference evidence="5" key="1">
    <citation type="journal article" date="2019" name="Int. J. Syst. Evol. Microbiol.">
        <title>The Global Catalogue of Microorganisms (GCM) 10K type strain sequencing project: providing services to taxonomists for standard genome sequencing and annotation.</title>
        <authorList>
            <consortium name="The Broad Institute Genomics Platform"/>
            <consortium name="The Broad Institute Genome Sequencing Center for Infectious Disease"/>
            <person name="Wu L."/>
            <person name="Ma J."/>
        </authorList>
    </citation>
    <scope>NUCLEOTIDE SEQUENCE [LARGE SCALE GENOMIC DNA]</scope>
    <source>
        <strain evidence="5">JCM 31319</strain>
    </source>
</reference>